<evidence type="ECO:0000256" key="1">
    <source>
        <dbReference type="ARBA" id="ARBA00009592"/>
    </source>
</evidence>
<evidence type="ECO:0000256" key="5">
    <source>
        <dbReference type="SAM" id="Phobius"/>
    </source>
</evidence>
<dbReference type="InParanoid" id="A0A6I9QIX9"/>
<organism evidence="6 7">
    <name type="scientific">Elaeis guineensis var. tenera</name>
    <name type="common">Oil palm</name>
    <dbReference type="NCBI Taxonomy" id="51953"/>
    <lineage>
        <taxon>Eukaryota</taxon>
        <taxon>Viridiplantae</taxon>
        <taxon>Streptophyta</taxon>
        <taxon>Embryophyta</taxon>
        <taxon>Tracheophyta</taxon>
        <taxon>Spermatophyta</taxon>
        <taxon>Magnoliopsida</taxon>
        <taxon>Liliopsida</taxon>
        <taxon>Arecaceae</taxon>
        <taxon>Arecoideae</taxon>
        <taxon>Cocoseae</taxon>
        <taxon>Elaeidinae</taxon>
        <taxon>Elaeis</taxon>
    </lineage>
</organism>
<feature type="transmembrane region" description="Helical" evidence="5">
    <location>
        <begin position="313"/>
        <end position="336"/>
    </location>
</feature>
<dbReference type="InterPro" id="IPR032675">
    <property type="entry name" value="LRR_dom_sf"/>
</dbReference>
<dbReference type="SUPFAM" id="SSF52058">
    <property type="entry name" value="L domain-like"/>
    <property type="match status" value="1"/>
</dbReference>
<reference evidence="7" key="1">
    <citation type="submission" date="2025-08" db="UniProtKB">
        <authorList>
            <consortium name="RefSeq"/>
        </authorList>
    </citation>
    <scope>IDENTIFICATION</scope>
</reference>
<comment type="similarity">
    <text evidence="1">Belongs to the RLP family.</text>
</comment>
<gene>
    <name evidence="7" type="primary">LOC105036251</name>
</gene>
<name>A0A6I9QIX9_ELAGV</name>
<dbReference type="InterPro" id="IPR051502">
    <property type="entry name" value="RLP_Defense_Trigger"/>
</dbReference>
<keyword evidence="5" id="KW-0472">Membrane</keyword>
<evidence type="ECO:0000256" key="3">
    <source>
        <dbReference type="ARBA" id="ARBA00022737"/>
    </source>
</evidence>
<accession>A0A6I9QIX9</accession>
<evidence type="ECO:0000313" key="6">
    <source>
        <dbReference type="Proteomes" id="UP000504607"/>
    </source>
</evidence>
<dbReference type="PANTHER" id="PTHR48062:SF56">
    <property type="entry name" value="OS04G0647900 PROTEIN"/>
    <property type="match status" value="1"/>
</dbReference>
<dbReference type="Proteomes" id="UP000504607">
    <property type="component" value="Unplaced"/>
</dbReference>
<keyword evidence="3" id="KW-0677">Repeat</keyword>
<dbReference type="Pfam" id="PF00560">
    <property type="entry name" value="LRR_1"/>
    <property type="match status" value="2"/>
</dbReference>
<dbReference type="PANTHER" id="PTHR48062">
    <property type="entry name" value="RECEPTOR-LIKE PROTEIN 14"/>
    <property type="match status" value="1"/>
</dbReference>
<keyword evidence="6" id="KW-1185">Reference proteome</keyword>
<keyword evidence="2" id="KW-0433">Leucine-rich repeat</keyword>
<keyword evidence="5" id="KW-1133">Transmembrane helix</keyword>
<dbReference type="OrthoDB" id="4691307at2759"/>
<evidence type="ECO:0000256" key="2">
    <source>
        <dbReference type="ARBA" id="ARBA00022614"/>
    </source>
</evidence>
<evidence type="ECO:0000313" key="7">
    <source>
        <dbReference type="RefSeq" id="XP_010910314.2"/>
    </source>
</evidence>
<protein>
    <submittedName>
        <fullName evidence="7">Receptor-like protein 34</fullName>
    </submittedName>
</protein>
<dbReference type="InterPro" id="IPR001611">
    <property type="entry name" value="Leu-rich_rpt"/>
</dbReference>
<dbReference type="AlphaFoldDB" id="A0A6I9QIX9"/>
<sequence>MAVDAEQFDLLAQQVKGLVEAVQAMQQQQPQASAHPERASPECQNPAAGRATWTNRPILPGKTDPRHVLERSTKLPALSFRLPTPLPQNFRLRLRVRNGPPLERQLDLHLLQLGCLLSEGGRNPLNSAPQGLELFRIPGGHKWRPVNQLPLESDNFVGRPSESPLVVFHLKALYAYPTDHLLLMSAIDLSANKLTGNIPPEIGNLHELVQLNLSHNQLTGPIPEAFSKLNQLSGVIPRQLAQLHFLEVFLVAYNNLSGCTLDFKGEFATFGVSSYEGNIGLHGPPLEQTCTFDSNPTVEVEENQDNSNVEDDIIFFAILAASFVTGFWGCIAFLLCHHTGQHIHSILDDFVDSLTPRILMAAHKQTCVRRNRK</sequence>
<dbReference type="Gene3D" id="3.80.10.10">
    <property type="entry name" value="Ribonuclease Inhibitor"/>
    <property type="match status" value="1"/>
</dbReference>
<proteinExistence type="inferred from homology"/>
<keyword evidence="5" id="KW-0812">Transmembrane</keyword>
<dbReference type="RefSeq" id="XP_010910314.2">
    <property type="nucleotide sequence ID" value="XM_010912012.2"/>
</dbReference>
<feature type="region of interest" description="Disordered" evidence="4">
    <location>
        <begin position="26"/>
        <end position="65"/>
    </location>
</feature>
<evidence type="ECO:0000256" key="4">
    <source>
        <dbReference type="SAM" id="MobiDB-lite"/>
    </source>
</evidence>